<dbReference type="GO" id="GO:0034272">
    <property type="term" value="C:phosphatidylinositol 3-kinase complex, class III, type II"/>
    <property type="evidence" value="ECO:0007669"/>
    <property type="project" value="TreeGrafter"/>
</dbReference>
<dbReference type="Gene3D" id="2.130.10.10">
    <property type="entry name" value="YVTN repeat-like/Quinoprotein amine dehydrogenase"/>
    <property type="match status" value="2"/>
</dbReference>
<dbReference type="OMA" id="ATNTCRI"/>
<dbReference type="Gene3D" id="1.25.10.10">
    <property type="entry name" value="Leucine-rich Repeat Variant"/>
    <property type="match status" value="2"/>
</dbReference>
<evidence type="ECO:0000256" key="11">
    <source>
        <dbReference type="SAM" id="MobiDB-lite"/>
    </source>
</evidence>
<dbReference type="InterPro" id="IPR055231">
    <property type="entry name" value="2AA_helical"/>
</dbReference>
<evidence type="ECO:0000313" key="13">
    <source>
        <dbReference type="EMBL" id="CEL91608.1"/>
    </source>
</evidence>
<feature type="region of interest" description="Disordered" evidence="11">
    <location>
        <begin position="412"/>
        <end position="442"/>
    </location>
</feature>
<dbReference type="OrthoDB" id="444515at2759"/>
<dbReference type="GO" id="GO:0004674">
    <property type="term" value="F:protein serine/threonine kinase activity"/>
    <property type="evidence" value="ECO:0007669"/>
    <property type="project" value="UniProtKB-KW"/>
</dbReference>
<dbReference type="PANTHER" id="PTHR17583:SF0">
    <property type="entry name" value="PHOSPHOINOSITIDE 3-KINASE REGULATORY SUBUNIT 4"/>
    <property type="match status" value="1"/>
</dbReference>
<dbReference type="PROSITE" id="PS50082">
    <property type="entry name" value="WD_REPEATS_2"/>
    <property type="match status" value="2"/>
</dbReference>
<evidence type="ECO:0000256" key="3">
    <source>
        <dbReference type="ARBA" id="ARBA00022574"/>
    </source>
</evidence>
<reference evidence="13 14" key="1">
    <citation type="submission" date="2014-11" db="EMBL/GenBank/DDBJ databases">
        <authorList>
            <person name="Zhu J."/>
            <person name="Qi W."/>
            <person name="Song R."/>
        </authorList>
    </citation>
    <scope>NUCLEOTIDE SEQUENCE [LARGE SCALE GENOMIC DNA]</scope>
</reference>
<dbReference type="SMART" id="SM00320">
    <property type="entry name" value="WD40"/>
    <property type="match status" value="5"/>
</dbReference>
<keyword evidence="7" id="KW-0418">Kinase</keyword>
<dbReference type="InterPro" id="IPR011009">
    <property type="entry name" value="Kinase-like_dom_sf"/>
</dbReference>
<dbReference type="GO" id="GO:0045324">
    <property type="term" value="P:late endosome to vacuole transport"/>
    <property type="evidence" value="ECO:0007669"/>
    <property type="project" value="InterPro"/>
</dbReference>
<feature type="repeat" description="WD" evidence="10">
    <location>
        <begin position="1285"/>
        <end position="1310"/>
    </location>
</feature>
<dbReference type="InterPro" id="IPR015943">
    <property type="entry name" value="WD40/YVTN_repeat-like_dom_sf"/>
</dbReference>
<feature type="region of interest" description="Disordered" evidence="11">
    <location>
        <begin position="1036"/>
        <end position="1094"/>
    </location>
</feature>
<dbReference type="GO" id="GO:0005524">
    <property type="term" value="F:ATP binding"/>
    <property type="evidence" value="ECO:0007669"/>
    <property type="project" value="InterPro"/>
</dbReference>
<dbReference type="GO" id="GO:0005770">
    <property type="term" value="C:late endosome"/>
    <property type="evidence" value="ECO:0007669"/>
    <property type="project" value="TreeGrafter"/>
</dbReference>
<dbReference type="GO" id="GO:0034271">
    <property type="term" value="C:phosphatidylinositol 3-kinase complex, class III, type I"/>
    <property type="evidence" value="ECO:0007669"/>
    <property type="project" value="TreeGrafter"/>
</dbReference>
<dbReference type="SUPFAM" id="SSF48371">
    <property type="entry name" value="ARM repeat"/>
    <property type="match status" value="1"/>
</dbReference>
<keyword evidence="2" id="KW-0723">Serine/threonine-protein kinase</keyword>
<dbReference type="InterPro" id="IPR001680">
    <property type="entry name" value="WD40_rpt"/>
</dbReference>
<accession>A0A0G4E8G2</accession>
<evidence type="ECO:0000256" key="1">
    <source>
        <dbReference type="ARBA" id="ARBA00012513"/>
    </source>
</evidence>
<feature type="region of interest" description="Disordered" evidence="11">
    <location>
        <begin position="1125"/>
        <end position="1160"/>
    </location>
</feature>
<sequence length="1755" mass="189496">MGNTLPSSSGSRGYELDVRTFLFEYPDVVFQNLLASNRLFRVIRCLHETDGPVVVKLFVRPPEPLPSPGPDKHHLPEDLEQIQQQLLAIKSAFSPQIHPNVFPFQRVELSDRSACLVRPFFAHNLYERFHTRPFLTPLRLQWVAFQLLAGLCQAHSMGVSHGDLKTENVLVTSWLHAYLGDFASFKPVYLPENDPALFSLFFESESRRRCYLAPERLYSSPQELKSFSLSLSARLRMDVFSMGCVLAELFSEGTSVLDLPQLLQLRANALDPTNWPAVTRLTDDTVRGLLVRLMLQKDPAKRTDAIACFEAFCRDVFPRCFMTVLFPLYVLLLHPLYQSPDMRVALVRENLPAILEGLLGAEGGAREEIRQRVDEQVPEIDALTTYQILLNAASIAPAVLDSRILGAAWAKEHTTNSSADHTDSQDGSKGMREASPFPHPVLDQERGEEFSRRLVDLWRKTGKMFLDAEQSPGTAQPMARDAVDAARASLYDVFFRPSQPHNAPQPPPPPPSLHARPCVCPKDDTVTILVGLLCSCVAHVSSPRCRAVCVGMLRCLAPYSTSPCLLELTIPCVLQLLNDPVGVIRAVTVECVLEAVGQVEEVPAGDAHLMTEYVFPSLLNCVASPQLLDGTMSGPTSLQLQPNFEPSLRRSLARSVAALAKAGVLFIEKELQRRSRLSSSTPSASAAVAEERTDAAANSDTFDGRLAQLRELVRQLIQGLLAGDDPNVKIALLETVGELAEFLGRKEAHNFLLPYLITFMNDPHGSVRAHFCEHLPAVAPLVGAVAVEGFIYPCFDQALIDPEEEVVEAGLKGLASMVSQKLFRQSRMLSIARSVAPLLLHPSSYLRQAACTLMQAIEVELSPAGSLALLYPLIRHVLTKRPPFPTHGALERYLKPPASRKALFRAVQTIREEMSQGSVRHTNEEGATQPQPAPAAVTDQELSASDREAVEVLRPFLQGVLTLQSSRYPNMHLYGVGGMSPLPGSSHSEGDARTTYGMRTVSRVPPHTLPCVQASPLHANFPTRVRAELDDFCRIPPHTPAAASDHTSPPTIPPSLPSTPSLPPSSEPTERPAAAPLANVKASTRRPPCVDESGNWIDWRLDSLEAPTPPLDLGVLTGLDGSPYSLYAHLPPPPSHPPPPPTSHPHRDSDMSTADGRGPFERAATAGVGWFVSTSGDLLYDWDGELDPSERPGERSVSGPSPPSLIPGIPGYVTAPSEGKEAREAEGMLLSPVSHASQPFSLEIGAPSISGAMAGGSMVGLSTWRPQGLLVSTLYEHEGGGGCPVTHIDVTDDGRILVSGGANGRMKLWNCASLEKDVSVTSVKTFALPRGTSLTALRTIRNTKGAAVGGSDGIVRLYKLEVARGGMAHEVAAIKTSAEGSAGGQPSTSALSIAAIQHFDTDFESVVVFATEGGVLQGWDLRAPPHRETSLGFHLTTPFSWGNLYSLCLAPDSRWLCVGTLGGVIALYDLRFLAPMRVWRLTSALPILSLAPCREQLQQAGVFAALGGANNEVALFDLANGRCATLFRTNAPSSESGEGLGSQVPTLTDISALELSASPPSINVTPANRSHGLHTLSVDVMQSNLRHAFHSSHNVRSIWAPPPSLQTFILAGGTDRKVRYLSLERCTSDSYVVIGGQGSGGRDAAAASSSFASYAATNVDSTLVVQEYTQGGGGGSSHGGGYGRQDSDLYGEGEMMNEGGMAHTGRFEGLGDVSEMGPMPPSPHHRDAILDVRVMSLSSHLMITSGRDGLVKIWK</sequence>
<dbReference type="Gene3D" id="1.10.510.10">
    <property type="entry name" value="Transferase(Phosphotransferase) domain 1"/>
    <property type="match status" value="1"/>
</dbReference>
<evidence type="ECO:0000256" key="2">
    <source>
        <dbReference type="ARBA" id="ARBA00022527"/>
    </source>
</evidence>
<proteinExistence type="predicted"/>
<keyword evidence="6" id="KW-0547">Nucleotide-binding</keyword>
<evidence type="ECO:0000259" key="12">
    <source>
        <dbReference type="PROSITE" id="PS50011"/>
    </source>
</evidence>
<evidence type="ECO:0000256" key="7">
    <source>
        <dbReference type="ARBA" id="ARBA00022777"/>
    </source>
</evidence>
<dbReference type="EMBL" id="CDMY01000007">
    <property type="protein sequence ID" value="CEL91608.1"/>
    <property type="molecule type" value="Genomic_DNA"/>
</dbReference>
<dbReference type="PROSITE" id="PS00108">
    <property type="entry name" value="PROTEIN_KINASE_ST"/>
    <property type="match status" value="1"/>
</dbReference>
<dbReference type="GO" id="GO:0006623">
    <property type="term" value="P:protein targeting to vacuole"/>
    <property type="evidence" value="ECO:0007669"/>
    <property type="project" value="TreeGrafter"/>
</dbReference>
<dbReference type="Pfam" id="PF00069">
    <property type="entry name" value="Pkinase"/>
    <property type="match status" value="1"/>
</dbReference>
<dbReference type="GO" id="GO:0016236">
    <property type="term" value="P:macroautophagy"/>
    <property type="evidence" value="ECO:0007669"/>
    <property type="project" value="InterPro"/>
</dbReference>
<dbReference type="InterPro" id="IPR016024">
    <property type="entry name" value="ARM-type_fold"/>
</dbReference>
<dbReference type="PROSITE" id="PS50077">
    <property type="entry name" value="HEAT_REPEAT"/>
    <property type="match status" value="1"/>
</dbReference>
<keyword evidence="3 10" id="KW-0853">WD repeat</keyword>
<evidence type="ECO:0000256" key="8">
    <source>
        <dbReference type="ARBA" id="ARBA00022840"/>
    </source>
</evidence>
<evidence type="ECO:0000256" key="4">
    <source>
        <dbReference type="ARBA" id="ARBA00022679"/>
    </source>
</evidence>
<feature type="compositionally biased region" description="Pro residues" evidence="11">
    <location>
        <begin position="1050"/>
        <end position="1066"/>
    </location>
</feature>
<gene>
    <name evidence="13" type="ORF">Vbra_10768</name>
</gene>
<organism evidence="13 14">
    <name type="scientific">Vitrella brassicaformis (strain CCMP3155)</name>
    <dbReference type="NCBI Taxonomy" id="1169540"/>
    <lineage>
        <taxon>Eukaryota</taxon>
        <taxon>Sar</taxon>
        <taxon>Alveolata</taxon>
        <taxon>Colpodellida</taxon>
        <taxon>Vitrellaceae</taxon>
        <taxon>Vitrella</taxon>
    </lineage>
</organism>
<dbReference type="InterPro" id="IPR011989">
    <property type="entry name" value="ARM-like"/>
</dbReference>
<keyword evidence="4" id="KW-0808">Transferase</keyword>
<dbReference type="InterPro" id="IPR021133">
    <property type="entry name" value="HEAT_type_2"/>
</dbReference>
<keyword evidence="14" id="KW-1185">Reference proteome</keyword>
<feature type="region of interest" description="Disordered" evidence="11">
    <location>
        <begin position="1182"/>
        <end position="1209"/>
    </location>
</feature>
<dbReference type="Proteomes" id="UP000041254">
    <property type="component" value="Unassembled WGS sequence"/>
</dbReference>
<feature type="repeat" description="WD" evidence="10">
    <location>
        <begin position="1722"/>
        <end position="1755"/>
    </location>
</feature>
<evidence type="ECO:0000256" key="9">
    <source>
        <dbReference type="PROSITE-ProRule" id="PRU00103"/>
    </source>
</evidence>
<dbReference type="STRING" id="1169540.A0A0G4E8G2"/>
<feature type="domain" description="Protein kinase" evidence="12">
    <location>
        <begin position="28"/>
        <end position="317"/>
    </location>
</feature>
<protein>
    <recommendedName>
        <fullName evidence="1">non-specific serine/threonine protein kinase</fullName>
        <ecNumber evidence="1">2.7.11.1</ecNumber>
    </recommendedName>
</protein>
<dbReference type="Pfam" id="PF00400">
    <property type="entry name" value="WD40"/>
    <property type="match status" value="2"/>
</dbReference>
<dbReference type="PROSITE" id="PS50011">
    <property type="entry name" value="PROTEIN_KINASE_DOM"/>
    <property type="match status" value="1"/>
</dbReference>
<dbReference type="SUPFAM" id="SSF56112">
    <property type="entry name" value="Protein kinase-like (PK-like)"/>
    <property type="match status" value="1"/>
</dbReference>
<dbReference type="SUPFAM" id="SSF50978">
    <property type="entry name" value="WD40 repeat-like"/>
    <property type="match status" value="1"/>
</dbReference>
<dbReference type="InParanoid" id="A0A0G4E8G2"/>
<evidence type="ECO:0000256" key="6">
    <source>
        <dbReference type="ARBA" id="ARBA00022741"/>
    </source>
</evidence>
<dbReference type="PANTHER" id="PTHR17583">
    <property type="entry name" value="PHOSPHOINOSITIDE 3-KINASE REGULATORY SUBUNIT 4"/>
    <property type="match status" value="1"/>
</dbReference>
<dbReference type="EC" id="2.7.11.1" evidence="1"/>
<dbReference type="SMART" id="SM00220">
    <property type="entry name" value="S_TKc"/>
    <property type="match status" value="1"/>
</dbReference>
<keyword evidence="8" id="KW-0067">ATP-binding</keyword>
<evidence type="ECO:0000313" key="14">
    <source>
        <dbReference type="Proteomes" id="UP000041254"/>
    </source>
</evidence>
<name>A0A0G4E8G2_VITBC</name>
<feature type="repeat" description="HEAT" evidence="9">
    <location>
        <begin position="752"/>
        <end position="788"/>
    </location>
</feature>
<dbReference type="InterPro" id="IPR000719">
    <property type="entry name" value="Prot_kinase_dom"/>
</dbReference>
<evidence type="ECO:0000256" key="10">
    <source>
        <dbReference type="PROSITE-ProRule" id="PRU00221"/>
    </source>
</evidence>
<evidence type="ECO:0000256" key="5">
    <source>
        <dbReference type="ARBA" id="ARBA00022737"/>
    </source>
</evidence>
<keyword evidence="5" id="KW-0677">Repeat</keyword>
<dbReference type="InterPro" id="IPR008271">
    <property type="entry name" value="Ser/Thr_kinase_AS"/>
</dbReference>
<feature type="region of interest" description="Disordered" evidence="11">
    <location>
        <begin position="914"/>
        <end position="943"/>
    </location>
</feature>
<dbReference type="InterPro" id="IPR045162">
    <property type="entry name" value="Vps15-like"/>
</dbReference>
<feature type="compositionally biased region" description="Pro residues" evidence="11">
    <location>
        <begin position="1130"/>
        <end position="1143"/>
    </location>
</feature>
<dbReference type="PROSITE" id="PS50294">
    <property type="entry name" value="WD_REPEATS_REGION"/>
    <property type="match status" value="1"/>
</dbReference>
<dbReference type="GO" id="GO:0071561">
    <property type="term" value="C:nucleus-vacuole junction"/>
    <property type="evidence" value="ECO:0007669"/>
    <property type="project" value="TreeGrafter"/>
</dbReference>
<feature type="compositionally biased region" description="Basic and acidic residues" evidence="11">
    <location>
        <begin position="412"/>
        <end position="432"/>
    </location>
</feature>
<dbReference type="VEuPathDB" id="CryptoDB:Vbra_10768"/>
<feature type="compositionally biased region" description="Polar residues" evidence="11">
    <location>
        <begin position="915"/>
        <end position="928"/>
    </location>
</feature>
<dbReference type="Pfam" id="PF22956">
    <property type="entry name" value="VPS15-like_hel"/>
    <property type="match status" value="1"/>
</dbReference>
<dbReference type="InterPro" id="IPR036322">
    <property type="entry name" value="WD40_repeat_dom_sf"/>
</dbReference>